<dbReference type="PANTHER" id="PTHR30349">
    <property type="entry name" value="PHAGE INTEGRASE-RELATED"/>
    <property type="match status" value="1"/>
</dbReference>
<dbReference type="PANTHER" id="PTHR30349:SF64">
    <property type="entry name" value="PROPHAGE INTEGRASE INTD-RELATED"/>
    <property type="match status" value="1"/>
</dbReference>
<organism evidence="6 7">
    <name type="scientific">Corynebacterium rouxii</name>
    <dbReference type="NCBI Taxonomy" id="2719119"/>
    <lineage>
        <taxon>Bacteria</taxon>
        <taxon>Bacillati</taxon>
        <taxon>Actinomycetota</taxon>
        <taxon>Actinomycetes</taxon>
        <taxon>Mycobacteriales</taxon>
        <taxon>Corynebacteriaceae</taxon>
        <taxon>Corynebacterium</taxon>
    </lineage>
</organism>
<evidence type="ECO:0000259" key="5">
    <source>
        <dbReference type="PROSITE" id="PS51898"/>
    </source>
</evidence>
<accession>A0ABU3PNH1</accession>
<evidence type="ECO:0000313" key="7">
    <source>
        <dbReference type="Proteomes" id="UP001265983"/>
    </source>
</evidence>
<sequence length="401" mass="44253">MPQKRTDKNGKTRWIGRYRDHRQKEHSKTFTTRREAKQWEDEARDLLRKGLHISESDKKITVRQYAEAWADHAVKPETKATRKGLLVSLGWLGDYRLCDVKASDILRWRKELEAGRSWLPAPKAGGVDQRALSPSTAGNVTGQLMSVLKLAMEDGVIHKLPVVKVSKQAKPKVIHPQDVLTVEDVQTLATAAITPVGRYKPRPWLRTMILISAGSGLRLAEVCGIRKQDFDTANRVIHVRGQIGKDKAFVPPKSATSVRDIPIPAWVVMELQGYMARFPNESEFVFWREGYAGGDGGPHTRDSVSHGMRAMVNCHDGARDCTFHDLRHFYASALIHAGVSVAGVQHALGHASASTTLDLYVHLWPGADDVIRGAVGGLGVLAGKMRAFDEKTPSQAGESAG</sequence>
<feature type="region of interest" description="Disordered" evidence="4">
    <location>
        <begin position="1"/>
        <end position="33"/>
    </location>
</feature>
<dbReference type="InterPro" id="IPR011010">
    <property type="entry name" value="DNA_brk_join_enz"/>
</dbReference>
<dbReference type="Gene3D" id="1.10.443.10">
    <property type="entry name" value="Intergrase catalytic core"/>
    <property type="match status" value="1"/>
</dbReference>
<comment type="caution">
    <text evidence="6">The sequence shown here is derived from an EMBL/GenBank/DDBJ whole genome shotgun (WGS) entry which is preliminary data.</text>
</comment>
<dbReference type="RefSeq" id="WP_315649976.1">
    <property type="nucleotide sequence ID" value="NZ_JARUHM010000010.1"/>
</dbReference>
<feature type="compositionally biased region" description="Basic and acidic residues" evidence="4">
    <location>
        <begin position="1"/>
        <end position="10"/>
    </location>
</feature>
<evidence type="ECO:0000256" key="1">
    <source>
        <dbReference type="ARBA" id="ARBA00008857"/>
    </source>
</evidence>
<dbReference type="CDD" id="cd01189">
    <property type="entry name" value="INT_ICEBs1_C_like"/>
    <property type="match status" value="1"/>
</dbReference>
<feature type="compositionally biased region" description="Basic and acidic residues" evidence="4">
    <location>
        <begin position="22"/>
        <end position="33"/>
    </location>
</feature>
<dbReference type="EMBL" id="JARUHM010000010">
    <property type="protein sequence ID" value="MDT9411347.1"/>
    <property type="molecule type" value="Genomic_DNA"/>
</dbReference>
<keyword evidence="7" id="KW-1185">Reference proteome</keyword>
<feature type="domain" description="Tyr recombinase" evidence="5">
    <location>
        <begin position="175"/>
        <end position="376"/>
    </location>
</feature>
<gene>
    <name evidence="6" type="ORF">P8T80_08140</name>
</gene>
<proteinExistence type="inferred from homology"/>
<dbReference type="Pfam" id="PF00589">
    <property type="entry name" value="Phage_integrase"/>
    <property type="match status" value="1"/>
</dbReference>
<keyword evidence="2" id="KW-0238">DNA-binding</keyword>
<protein>
    <submittedName>
        <fullName evidence="6">Site-specific integrase</fullName>
    </submittedName>
</protein>
<dbReference type="InterPro" id="IPR050090">
    <property type="entry name" value="Tyrosine_recombinase_XerCD"/>
</dbReference>
<comment type="similarity">
    <text evidence="1">Belongs to the 'phage' integrase family.</text>
</comment>
<dbReference type="InterPro" id="IPR010998">
    <property type="entry name" value="Integrase_recombinase_N"/>
</dbReference>
<dbReference type="PROSITE" id="PS51898">
    <property type="entry name" value="TYR_RECOMBINASE"/>
    <property type="match status" value="1"/>
</dbReference>
<evidence type="ECO:0000256" key="3">
    <source>
        <dbReference type="ARBA" id="ARBA00023172"/>
    </source>
</evidence>
<dbReference type="SUPFAM" id="SSF56349">
    <property type="entry name" value="DNA breaking-rejoining enzymes"/>
    <property type="match status" value="1"/>
</dbReference>
<dbReference type="InterPro" id="IPR002104">
    <property type="entry name" value="Integrase_catalytic"/>
</dbReference>
<keyword evidence="3" id="KW-0233">DNA recombination</keyword>
<evidence type="ECO:0000256" key="2">
    <source>
        <dbReference type="ARBA" id="ARBA00023125"/>
    </source>
</evidence>
<dbReference type="Proteomes" id="UP001265983">
    <property type="component" value="Unassembled WGS sequence"/>
</dbReference>
<reference evidence="6 7" key="1">
    <citation type="submission" date="2023-03" db="EMBL/GenBank/DDBJ databases">
        <title>Whole genome sequence of the first Corynebacterium rouxii strains isolated in Brazil: a recent member of Corynebacterium diphtheriae complex.</title>
        <authorList>
            <person name="Vieira V."/>
            <person name="Ramos J.N."/>
            <person name="Araujo M.R.B."/>
            <person name="Baio P.V."/>
            <person name="Sant'Anna L.O."/>
            <person name="Veras J.F.C."/>
            <person name="Vieira E.M.D."/>
            <person name="Sousa M.A.B."/>
            <person name="Camargo C.H."/>
            <person name="Sacchi C.T."/>
            <person name="Campos K.R."/>
            <person name="Santos M.B.N."/>
            <person name="Bokermann S."/>
            <person name="Alvim L.B."/>
            <person name="Santos L.S."/>
            <person name="Mattos-Guaraldi A.L."/>
        </authorList>
    </citation>
    <scope>NUCLEOTIDE SEQUENCE [LARGE SCALE GENOMIC DNA]</scope>
    <source>
        <strain evidence="6 7">70862</strain>
    </source>
</reference>
<name>A0ABU3PNH1_9CORY</name>
<evidence type="ECO:0000256" key="4">
    <source>
        <dbReference type="SAM" id="MobiDB-lite"/>
    </source>
</evidence>
<evidence type="ECO:0000313" key="6">
    <source>
        <dbReference type="EMBL" id="MDT9411347.1"/>
    </source>
</evidence>
<dbReference type="Gene3D" id="1.10.150.130">
    <property type="match status" value="1"/>
</dbReference>
<dbReference type="InterPro" id="IPR013762">
    <property type="entry name" value="Integrase-like_cat_sf"/>
</dbReference>